<keyword evidence="1" id="KW-0472">Membrane</keyword>
<reference evidence="4" key="1">
    <citation type="journal article" date="2019" name="Int. J. Syst. Evol. Microbiol.">
        <title>The Global Catalogue of Microorganisms (GCM) 10K type strain sequencing project: providing services to taxonomists for standard genome sequencing and annotation.</title>
        <authorList>
            <consortium name="The Broad Institute Genomics Platform"/>
            <consortium name="The Broad Institute Genome Sequencing Center for Infectious Disease"/>
            <person name="Wu L."/>
            <person name="Ma J."/>
        </authorList>
    </citation>
    <scope>NUCLEOTIDE SEQUENCE [LARGE SCALE GENOMIC DNA]</scope>
    <source>
        <strain evidence="4">KCTC 52490</strain>
    </source>
</reference>
<feature type="transmembrane region" description="Helical" evidence="1">
    <location>
        <begin position="149"/>
        <end position="165"/>
    </location>
</feature>
<keyword evidence="3" id="KW-0012">Acyltransferase</keyword>
<feature type="transmembrane region" description="Helical" evidence="1">
    <location>
        <begin position="277"/>
        <end position="297"/>
    </location>
</feature>
<comment type="caution">
    <text evidence="3">The sequence shown here is derived from an EMBL/GenBank/DDBJ whole genome shotgun (WGS) entry which is preliminary data.</text>
</comment>
<sequence>MSDTKSRIWGLDLMRATAIIFVLVFHWLAINLNGVEYSDIVYYSSILGYLGVEFFFVLSGFLIGGILIKLYVNEKFTLTTIWHFWIKRWLRTLPLYYSILLVYLLYAQVKHIHISGVWKYVLFVQNFFEYNTHNNDFYGVSWSLAIEEWFYLSFPLILYITHLLLNKSMSSRKIIFITIILYLALPLCERLYLAYLSDDISWKSVFRKAVVCREDSIAFGVLGSFLFVYAKDKIYHNKLVFFVFGSTILIFCSLIFIQEVAKDYFYNTGGVSIFSKTLLFSLVNFGILFMLPFFYYTTTTSNLFSLCISYVSKISYSLYLNHMLVLLFVNKLLKFFISTQSSIYLYCNVVLFIVFSFLLSSLTYKYIEQTFLKLRDKIWNDKYKIIAIRKEPALPR</sequence>
<evidence type="ECO:0000313" key="3">
    <source>
        <dbReference type="EMBL" id="MFD2936750.1"/>
    </source>
</evidence>
<feature type="transmembrane region" description="Helical" evidence="1">
    <location>
        <begin position="12"/>
        <end position="30"/>
    </location>
</feature>
<dbReference type="Proteomes" id="UP001597512">
    <property type="component" value="Unassembled WGS sequence"/>
</dbReference>
<dbReference type="PANTHER" id="PTHR23028">
    <property type="entry name" value="ACETYLTRANSFERASE"/>
    <property type="match status" value="1"/>
</dbReference>
<dbReference type="InterPro" id="IPR002656">
    <property type="entry name" value="Acyl_transf_3_dom"/>
</dbReference>
<feature type="transmembrane region" description="Helical" evidence="1">
    <location>
        <begin position="89"/>
        <end position="109"/>
    </location>
</feature>
<feature type="domain" description="Acyltransferase 3" evidence="2">
    <location>
        <begin position="9"/>
        <end position="359"/>
    </location>
</feature>
<accession>A0ABW6AMW5</accession>
<dbReference type="EMBL" id="JBHUOM010000023">
    <property type="protein sequence ID" value="MFD2936750.1"/>
    <property type="molecule type" value="Genomic_DNA"/>
</dbReference>
<dbReference type="Pfam" id="PF01757">
    <property type="entry name" value="Acyl_transf_3"/>
    <property type="match status" value="1"/>
</dbReference>
<feature type="transmembrane region" description="Helical" evidence="1">
    <location>
        <begin position="343"/>
        <end position="367"/>
    </location>
</feature>
<gene>
    <name evidence="3" type="ORF">ACFS25_23415</name>
</gene>
<evidence type="ECO:0000259" key="2">
    <source>
        <dbReference type="Pfam" id="PF01757"/>
    </source>
</evidence>
<keyword evidence="4" id="KW-1185">Reference proteome</keyword>
<evidence type="ECO:0000256" key="1">
    <source>
        <dbReference type="SAM" id="Phobius"/>
    </source>
</evidence>
<dbReference type="EC" id="2.3.-.-" evidence="3"/>
<keyword evidence="1" id="KW-0812">Transmembrane</keyword>
<protein>
    <submittedName>
        <fullName evidence="3">Acyltransferase family protein</fullName>
        <ecNumber evidence="3">2.3.-.-</ecNumber>
    </submittedName>
</protein>
<organism evidence="3 4">
    <name type="scientific">Spirosoma flavum</name>
    <dbReference type="NCBI Taxonomy" id="2048557"/>
    <lineage>
        <taxon>Bacteria</taxon>
        <taxon>Pseudomonadati</taxon>
        <taxon>Bacteroidota</taxon>
        <taxon>Cytophagia</taxon>
        <taxon>Cytophagales</taxon>
        <taxon>Cytophagaceae</taxon>
        <taxon>Spirosoma</taxon>
    </lineage>
</organism>
<keyword evidence="1" id="KW-1133">Transmembrane helix</keyword>
<feature type="transmembrane region" description="Helical" evidence="1">
    <location>
        <begin position="174"/>
        <end position="196"/>
    </location>
</feature>
<feature type="transmembrane region" description="Helical" evidence="1">
    <location>
        <begin position="42"/>
        <end position="68"/>
    </location>
</feature>
<feature type="transmembrane region" description="Helical" evidence="1">
    <location>
        <begin position="216"/>
        <end position="232"/>
    </location>
</feature>
<feature type="transmembrane region" description="Helical" evidence="1">
    <location>
        <begin position="239"/>
        <end position="257"/>
    </location>
</feature>
<dbReference type="GO" id="GO:0016746">
    <property type="term" value="F:acyltransferase activity"/>
    <property type="evidence" value="ECO:0007669"/>
    <property type="project" value="UniProtKB-KW"/>
</dbReference>
<evidence type="ECO:0000313" key="4">
    <source>
        <dbReference type="Proteomes" id="UP001597512"/>
    </source>
</evidence>
<dbReference type="InterPro" id="IPR050879">
    <property type="entry name" value="Acyltransferase_3"/>
</dbReference>
<dbReference type="PANTHER" id="PTHR23028:SF53">
    <property type="entry name" value="ACYL_TRANSF_3 DOMAIN-CONTAINING PROTEIN"/>
    <property type="match status" value="1"/>
</dbReference>
<name>A0ABW6AMW5_9BACT</name>
<dbReference type="RefSeq" id="WP_381505835.1">
    <property type="nucleotide sequence ID" value="NZ_JBHUOM010000023.1"/>
</dbReference>
<proteinExistence type="predicted"/>
<keyword evidence="3" id="KW-0808">Transferase</keyword>